<dbReference type="AlphaFoldDB" id="N0B7W3"/>
<evidence type="ECO:0000313" key="1">
    <source>
        <dbReference type="EMBL" id="AGK59724.1"/>
    </source>
</evidence>
<sequence length="172" mass="19331">MLVMHAAVSEELRRRGVIRSSNNPVGDLAEHLFCRAFGWKQAPNSMRDADATDAAEVRYQIKGRRLTSHNNSRQLGALRDLPAQAFDVLAAVLFQEDYRVLRAALIPHVRVVDLAKRVERTNSWRFLLRDAIWSVPGVRDVTADLQRAEASWALALTEGPKASNSRSITDQE</sequence>
<dbReference type="EMBL" id="CP005587">
    <property type="protein sequence ID" value="AGK59724.1"/>
    <property type="molecule type" value="Genomic_DNA"/>
</dbReference>
<dbReference type="HOGENOM" id="CLU_131381_0_0_5"/>
<evidence type="ECO:0000313" key="2">
    <source>
        <dbReference type="Proteomes" id="UP000005952"/>
    </source>
</evidence>
<protein>
    <submittedName>
        <fullName evidence="1">Uncharacterized protein</fullName>
    </submittedName>
</protein>
<gene>
    <name evidence="1" type="ORF">HYPDE_40278</name>
</gene>
<dbReference type="KEGG" id="hdt:HYPDE_40278"/>
<dbReference type="Proteomes" id="UP000005952">
    <property type="component" value="Chromosome"/>
</dbReference>
<name>N0B7W3_9HYPH</name>
<keyword evidence="2" id="KW-1185">Reference proteome</keyword>
<accession>N0B7W3</accession>
<dbReference type="STRING" id="670307.HYPDE_40278"/>
<reference evidence="1 2" key="1">
    <citation type="journal article" date="2013" name="Genome Announc.">
        <title>Genome sequences for three denitrifying bacterial strains isolated from a uranium- and nitrate-contaminated subsurface environment.</title>
        <authorList>
            <person name="Venkatramanan R."/>
            <person name="Prakash O."/>
            <person name="Woyke T."/>
            <person name="Chain P."/>
            <person name="Goodwin L.A."/>
            <person name="Watson D."/>
            <person name="Brooks S."/>
            <person name="Kostka J.E."/>
            <person name="Green S.J."/>
        </authorList>
    </citation>
    <scope>NUCLEOTIDE SEQUENCE [LARGE SCALE GENOMIC DNA]</scope>
    <source>
        <strain evidence="1 2">1NES1</strain>
    </source>
</reference>
<dbReference type="eggNOG" id="ENOG5031KDR">
    <property type="taxonomic scope" value="Bacteria"/>
</dbReference>
<organism evidence="1 2">
    <name type="scientific">Hyphomicrobium denitrificans 1NES1</name>
    <dbReference type="NCBI Taxonomy" id="670307"/>
    <lineage>
        <taxon>Bacteria</taxon>
        <taxon>Pseudomonadati</taxon>
        <taxon>Pseudomonadota</taxon>
        <taxon>Alphaproteobacteria</taxon>
        <taxon>Hyphomicrobiales</taxon>
        <taxon>Hyphomicrobiaceae</taxon>
        <taxon>Hyphomicrobium</taxon>
    </lineage>
</organism>
<dbReference type="REBASE" id="408002">
    <property type="entry name" value="HdeNORF40278P"/>
</dbReference>
<proteinExistence type="predicted"/>